<accession>A0A0N4WCM4</accession>
<organism evidence="2">
    <name type="scientific">Haemonchus placei</name>
    <name type="common">Barber's pole worm</name>
    <dbReference type="NCBI Taxonomy" id="6290"/>
    <lineage>
        <taxon>Eukaryota</taxon>
        <taxon>Metazoa</taxon>
        <taxon>Ecdysozoa</taxon>
        <taxon>Nematoda</taxon>
        <taxon>Chromadorea</taxon>
        <taxon>Rhabditida</taxon>
        <taxon>Rhabditina</taxon>
        <taxon>Rhabditomorpha</taxon>
        <taxon>Strongyloidea</taxon>
        <taxon>Trichostrongylidae</taxon>
        <taxon>Haemonchus</taxon>
    </lineage>
</organism>
<reference evidence="2" key="1">
    <citation type="submission" date="2016-04" db="UniProtKB">
        <authorList>
            <consortium name="WormBaseParasite"/>
        </authorList>
    </citation>
    <scope>IDENTIFICATION</scope>
</reference>
<dbReference type="AlphaFoldDB" id="A0A0N4WCM4"/>
<proteinExistence type="predicted"/>
<keyword evidence="1" id="KW-0472">Membrane</keyword>
<keyword evidence="1" id="KW-0812">Transmembrane</keyword>
<dbReference type="WBParaSite" id="HPLM_0000827301-mRNA-1">
    <property type="protein sequence ID" value="HPLM_0000827301-mRNA-1"/>
    <property type="gene ID" value="HPLM_0000827301"/>
</dbReference>
<name>A0A0N4WCM4_HAEPC</name>
<evidence type="ECO:0000313" key="2">
    <source>
        <dbReference type="WBParaSite" id="HPLM_0000827301-mRNA-1"/>
    </source>
</evidence>
<evidence type="ECO:0000256" key="1">
    <source>
        <dbReference type="SAM" id="Phobius"/>
    </source>
</evidence>
<sequence length="74" mass="8254">LLRRVVIAVLVAIWILRYGSLVIVSIVGPAIVLDCPLYGYSFVRQRNVSAPSRRLSSGPPLFLNTFTILKTNRI</sequence>
<protein>
    <submittedName>
        <fullName evidence="2">DUF2892 domain-containing protein</fullName>
    </submittedName>
</protein>
<keyword evidence="1" id="KW-1133">Transmembrane helix</keyword>
<feature type="transmembrane region" description="Helical" evidence="1">
    <location>
        <begin position="7"/>
        <end position="32"/>
    </location>
</feature>